<dbReference type="Proteomes" id="UP000000602">
    <property type="component" value="Chromosome"/>
</dbReference>
<dbReference type="EMBL" id="CR522870">
    <property type="protein sequence ID" value="CAG36919.1"/>
    <property type="molecule type" value="Genomic_DNA"/>
</dbReference>
<evidence type="ECO:0000256" key="2">
    <source>
        <dbReference type="ARBA" id="ARBA00022803"/>
    </source>
</evidence>
<feature type="signal peptide" evidence="3">
    <location>
        <begin position="1"/>
        <end position="23"/>
    </location>
</feature>
<feature type="chain" id="PRO_5004270871" description="Tetratricopeptide repeat protein" evidence="3">
    <location>
        <begin position="24"/>
        <end position="1279"/>
    </location>
</feature>
<dbReference type="eggNOG" id="COG0457">
    <property type="taxonomic scope" value="Bacteria"/>
</dbReference>
<dbReference type="AlphaFoldDB" id="Q6AL56"/>
<keyword evidence="1" id="KW-0677">Repeat</keyword>
<evidence type="ECO:0000313" key="4">
    <source>
        <dbReference type="EMBL" id="CAG36919.1"/>
    </source>
</evidence>
<dbReference type="InterPro" id="IPR019734">
    <property type="entry name" value="TPR_rpt"/>
</dbReference>
<evidence type="ECO:0000313" key="5">
    <source>
        <dbReference type="Proteomes" id="UP000000602"/>
    </source>
</evidence>
<dbReference type="InterPro" id="IPR051012">
    <property type="entry name" value="CellSynth/LPSAsmb/PSIAsmb"/>
</dbReference>
<protein>
    <recommendedName>
        <fullName evidence="6">Tetratricopeptide repeat protein</fullName>
    </recommendedName>
</protein>
<proteinExistence type="predicted"/>
<dbReference type="eggNOG" id="COG2909">
    <property type="taxonomic scope" value="Bacteria"/>
</dbReference>
<keyword evidence="5" id="KW-1185">Reference proteome</keyword>
<reference evidence="5" key="1">
    <citation type="journal article" date="2004" name="Environ. Microbiol.">
        <title>The genome of Desulfotalea psychrophila, a sulfate-reducing bacterium from permanently cold Arctic sediments.</title>
        <authorList>
            <person name="Rabus R."/>
            <person name="Ruepp A."/>
            <person name="Frickey T."/>
            <person name="Rattei T."/>
            <person name="Fartmann B."/>
            <person name="Stark M."/>
            <person name="Bauer M."/>
            <person name="Zibat A."/>
            <person name="Lombardot T."/>
            <person name="Becker I."/>
            <person name="Amann J."/>
            <person name="Gellner K."/>
            <person name="Teeling H."/>
            <person name="Leuschner W.D."/>
            <person name="Gloeckner F.-O."/>
            <person name="Lupas A.N."/>
            <person name="Amann R."/>
            <person name="Klenk H.-P."/>
        </authorList>
    </citation>
    <scope>NUCLEOTIDE SEQUENCE [LARGE SCALE GENOMIC DNA]</scope>
    <source>
        <strain evidence="5">DSM 12343 / LSv54</strain>
    </source>
</reference>
<dbReference type="OrthoDB" id="5427875at2"/>
<dbReference type="HOGENOM" id="CLU_258127_0_0_7"/>
<dbReference type="STRING" id="177439.DP2190"/>
<dbReference type="Pfam" id="PF13432">
    <property type="entry name" value="TPR_16"/>
    <property type="match status" value="1"/>
</dbReference>
<dbReference type="KEGG" id="dps:DP2190"/>
<dbReference type="Pfam" id="PF14559">
    <property type="entry name" value="TPR_19"/>
    <property type="match status" value="2"/>
</dbReference>
<dbReference type="RefSeq" id="WP_011189431.1">
    <property type="nucleotide sequence ID" value="NC_006138.1"/>
</dbReference>
<evidence type="ECO:0000256" key="1">
    <source>
        <dbReference type="ARBA" id="ARBA00022737"/>
    </source>
</evidence>
<keyword evidence="3" id="KW-0732">Signal</keyword>
<dbReference type="PANTHER" id="PTHR45586">
    <property type="entry name" value="TPR REPEAT-CONTAINING PROTEIN PA4667"/>
    <property type="match status" value="1"/>
</dbReference>
<sequence>MSTRFIYIFTVLTIFLSATSLFATPIVPEHDIVIVLPAPPAWKEDWNRARTLVRDGNYKKANEVYRGLMEQRPSATVIRWEYCQLLFAQDDFSGSATLLSTLLEVDSQSPEYQLFAGRLALKQKKYGEAIQLFQKVFAKVPLTKPGLLAAKKMAEIFLQEGKVDAALSLLRQVFARSPDDLETVKTLAQICLNRELFAEAEKYFNILMEQKGLPARFALQASAVFIKDENYHSFSHALQEYYLQIYPYDLEVHRELADVYLNAGDGKRALPHLRKLTEGRDVQHWLSVARIYENTLKRPDKALAYYEKYLQKYPKDQEIQGQVARLQGLLAREFIARGVGGEQLREDLSALTSSPEKIYIKMANQLGQGGEKKKALKLLASLGRPKNDSNIIAIARIYSALGEDKKSLIYMDFVPVKARDQAYYLFRREMEQNMALKFEAYLSSYSLFFLETPERASLTVLLKGAEKFGRLDDITHILAVTEARELIYSDISLLLTVARIYASSGLFSRTEDLLKRADSLVSSDLDDRVQLCRAEILRQEGFVFDSERILRQQLGRSVFPLAAIKALVKLDLQLSHFDNARKWLSYLTVQADQLESVNLQLIETELALLRVQILWAEGRYDIAELVLSNRLHFLEKTKSASPFASLKKRLKNSLCITWLGQGKDEQCLEFFSKEELSSEIISRLQEPADDKFKSASISSLFALAEQAYRDRNYEISLRYFKLLDSKLDDRVFIKKSLGDCLFALGKFKEASQQYLLLLKEFPDEEFYRGRLADVTGRLGRSKEEIRQLLGVETVTDFAQKIQLSVNSSPTTQKSLRIARALWLSGSKEISLSLYKELIDQLFFNLSELKSLGSTEKDSDTYWQGIVQLFYQENNIFEQSMSPDYLIAHLGTPEADLIVRLYPTYRWHRLISREYEARNAAHQKKLLLAERNYRKLFSEEASSEAIIDLAPIYKRLGQYNKEAQIYQSVQEAGRTLPDLDESIALNREQRRPQLRLETGMDNRQGREGAINMRKYVSSLRASLLPTPQQEFYFDYRATDYNGADQDSFGQYLGAGAGIDFTDDISLAIRLGGEHLNSDGRVEISGLAQLNYRLLDQLRSYVEIRRRRVDDTIVAVDGEIFADDIGAGIVLETPVGFDLGLDYTQSFLTDGNKQTKFHPWFFYNIFGDTTQLNFQYDFLYFAGDEVNPELPYWSPEDYREHKLSLYFQHQFNNSGEEDELESFYSLGGAVGFEDDQNITYTGKFDIFLEMNQHFLLNGTLLYTRSDDYNESQARIGISYRW</sequence>
<dbReference type="Gene3D" id="1.25.40.10">
    <property type="entry name" value="Tetratricopeptide repeat domain"/>
    <property type="match status" value="3"/>
</dbReference>
<evidence type="ECO:0000256" key="3">
    <source>
        <dbReference type="SAM" id="SignalP"/>
    </source>
</evidence>
<dbReference type="InterPro" id="IPR011990">
    <property type="entry name" value="TPR-like_helical_dom_sf"/>
</dbReference>
<accession>Q6AL56</accession>
<gene>
    <name evidence="4" type="ordered locus">DP2190</name>
</gene>
<name>Q6AL56_DESPS</name>
<dbReference type="PANTHER" id="PTHR45586:SF1">
    <property type="entry name" value="LIPOPOLYSACCHARIDE ASSEMBLY PROTEIN B"/>
    <property type="match status" value="1"/>
</dbReference>
<keyword evidence="2" id="KW-0802">TPR repeat</keyword>
<organism evidence="4 5">
    <name type="scientific">Desulfotalea psychrophila (strain LSv54 / DSM 12343)</name>
    <dbReference type="NCBI Taxonomy" id="177439"/>
    <lineage>
        <taxon>Bacteria</taxon>
        <taxon>Pseudomonadati</taxon>
        <taxon>Thermodesulfobacteriota</taxon>
        <taxon>Desulfobulbia</taxon>
        <taxon>Desulfobulbales</taxon>
        <taxon>Desulfocapsaceae</taxon>
        <taxon>Desulfotalea</taxon>
    </lineage>
</organism>
<evidence type="ECO:0008006" key="6">
    <source>
        <dbReference type="Google" id="ProtNLM"/>
    </source>
</evidence>
<dbReference type="SUPFAM" id="SSF48452">
    <property type="entry name" value="TPR-like"/>
    <property type="match status" value="2"/>
</dbReference>
<dbReference type="SMART" id="SM00028">
    <property type="entry name" value="TPR"/>
    <property type="match status" value="6"/>
</dbReference>